<reference evidence="1 2" key="1">
    <citation type="journal article" date="2021" name="Plant Biotechnol. J.">
        <title>Multi-omics assisted identification of the key and species-specific regulatory components of drought-tolerant mechanisms in Gossypium stocksii.</title>
        <authorList>
            <person name="Yu D."/>
            <person name="Ke L."/>
            <person name="Zhang D."/>
            <person name="Wu Y."/>
            <person name="Sun Y."/>
            <person name="Mei J."/>
            <person name="Sun J."/>
            <person name="Sun Y."/>
        </authorList>
    </citation>
    <scope>NUCLEOTIDE SEQUENCE [LARGE SCALE GENOMIC DNA]</scope>
    <source>
        <strain evidence="2">cv. E1</strain>
        <tissue evidence="1">Leaf</tissue>
    </source>
</reference>
<keyword evidence="2" id="KW-1185">Reference proteome</keyword>
<name>A0A9D3V9S9_9ROSI</name>
<protein>
    <recommendedName>
        <fullName evidence="3">Aminotransferase-like plant mobile domain-containing protein</fullName>
    </recommendedName>
</protein>
<evidence type="ECO:0000313" key="1">
    <source>
        <dbReference type="EMBL" id="KAH1074168.1"/>
    </source>
</evidence>
<sequence>MAPLIKNDGYISNTANNMGLYSALRGWVNDLEYSSDARLMSYLELAGFGLAALILKFDLRYDLISALVERWQPETYTFHLPCG</sequence>
<evidence type="ECO:0008006" key="3">
    <source>
        <dbReference type="Google" id="ProtNLM"/>
    </source>
</evidence>
<dbReference type="GO" id="GO:0010073">
    <property type="term" value="P:meristem maintenance"/>
    <property type="evidence" value="ECO:0007669"/>
    <property type="project" value="InterPro"/>
</dbReference>
<proteinExistence type="predicted"/>
<dbReference type="PANTHER" id="PTHR46033">
    <property type="entry name" value="PROTEIN MAIN-LIKE 2"/>
    <property type="match status" value="1"/>
</dbReference>
<dbReference type="InterPro" id="IPR044824">
    <property type="entry name" value="MAIN-like"/>
</dbReference>
<dbReference type="OrthoDB" id="1937804at2759"/>
<organism evidence="1 2">
    <name type="scientific">Gossypium stocksii</name>
    <dbReference type="NCBI Taxonomy" id="47602"/>
    <lineage>
        <taxon>Eukaryota</taxon>
        <taxon>Viridiplantae</taxon>
        <taxon>Streptophyta</taxon>
        <taxon>Embryophyta</taxon>
        <taxon>Tracheophyta</taxon>
        <taxon>Spermatophyta</taxon>
        <taxon>Magnoliopsida</taxon>
        <taxon>eudicotyledons</taxon>
        <taxon>Gunneridae</taxon>
        <taxon>Pentapetalae</taxon>
        <taxon>rosids</taxon>
        <taxon>malvids</taxon>
        <taxon>Malvales</taxon>
        <taxon>Malvaceae</taxon>
        <taxon>Malvoideae</taxon>
        <taxon>Gossypium</taxon>
    </lineage>
</organism>
<evidence type="ECO:0000313" key="2">
    <source>
        <dbReference type="Proteomes" id="UP000828251"/>
    </source>
</evidence>
<dbReference type="AlphaFoldDB" id="A0A9D3V9S9"/>
<dbReference type="PANTHER" id="PTHR46033:SF8">
    <property type="entry name" value="PROTEIN MAINTENANCE OF MERISTEMS-LIKE"/>
    <property type="match status" value="1"/>
</dbReference>
<dbReference type="EMBL" id="JAIQCV010000008">
    <property type="protein sequence ID" value="KAH1074168.1"/>
    <property type="molecule type" value="Genomic_DNA"/>
</dbReference>
<comment type="caution">
    <text evidence="1">The sequence shown here is derived from an EMBL/GenBank/DDBJ whole genome shotgun (WGS) entry which is preliminary data.</text>
</comment>
<gene>
    <name evidence="1" type="ORF">J1N35_026496</name>
</gene>
<dbReference type="Proteomes" id="UP000828251">
    <property type="component" value="Unassembled WGS sequence"/>
</dbReference>
<accession>A0A9D3V9S9</accession>